<dbReference type="AlphaFoldDB" id="A0A812PTR8"/>
<dbReference type="Proteomes" id="UP000604046">
    <property type="component" value="Unassembled WGS sequence"/>
</dbReference>
<dbReference type="OrthoDB" id="425593at2759"/>
<reference evidence="1" key="1">
    <citation type="submission" date="2021-02" db="EMBL/GenBank/DDBJ databases">
        <authorList>
            <person name="Dougan E. K."/>
            <person name="Rhodes N."/>
            <person name="Thang M."/>
            <person name="Chan C."/>
        </authorList>
    </citation>
    <scope>NUCLEOTIDE SEQUENCE</scope>
</reference>
<sequence length="147" mass="15524">MAPPADNNGGCPEQVDTILFVDVDGVLNVGIQDSGNAPILLKTDELNLARDLCAAGYAGRDAETARRICALASHSADHAGGITYEALASQDHLSKVLLGRLALLIQEAGSQCHVVLSSSWRKKQHAGKRKVLPANLKLTNLADCLTN</sequence>
<proteinExistence type="predicted"/>
<keyword evidence="2" id="KW-1185">Reference proteome</keyword>
<evidence type="ECO:0000313" key="2">
    <source>
        <dbReference type="Proteomes" id="UP000604046"/>
    </source>
</evidence>
<gene>
    <name evidence="1" type="primary">tubd1</name>
    <name evidence="1" type="ORF">SNAT2548_LOCUS20128</name>
</gene>
<dbReference type="EMBL" id="CAJNDS010002201">
    <property type="protein sequence ID" value="CAE7369400.1"/>
    <property type="molecule type" value="Genomic_DNA"/>
</dbReference>
<comment type="caution">
    <text evidence="1">The sequence shown here is derived from an EMBL/GenBank/DDBJ whole genome shotgun (WGS) entry which is preliminary data.</text>
</comment>
<accession>A0A812PTR8</accession>
<organism evidence="1 2">
    <name type="scientific">Symbiodinium natans</name>
    <dbReference type="NCBI Taxonomy" id="878477"/>
    <lineage>
        <taxon>Eukaryota</taxon>
        <taxon>Sar</taxon>
        <taxon>Alveolata</taxon>
        <taxon>Dinophyceae</taxon>
        <taxon>Suessiales</taxon>
        <taxon>Symbiodiniaceae</taxon>
        <taxon>Symbiodinium</taxon>
    </lineage>
</organism>
<protein>
    <submittedName>
        <fullName evidence="1">Tubd1 protein</fullName>
    </submittedName>
</protein>
<evidence type="ECO:0000313" key="1">
    <source>
        <dbReference type="EMBL" id="CAE7369400.1"/>
    </source>
</evidence>
<name>A0A812PTR8_9DINO</name>